<evidence type="ECO:0000313" key="4">
    <source>
        <dbReference type="Proteomes" id="UP000186817"/>
    </source>
</evidence>
<feature type="domain" description="Reverse transcriptase" evidence="2">
    <location>
        <begin position="392"/>
        <end position="698"/>
    </location>
</feature>
<evidence type="ECO:0000259" key="2">
    <source>
        <dbReference type="PROSITE" id="PS50878"/>
    </source>
</evidence>
<dbReference type="AlphaFoldDB" id="A0A1Q9DPB6"/>
<dbReference type="GO" id="GO:0003964">
    <property type="term" value="F:RNA-directed DNA polymerase activity"/>
    <property type="evidence" value="ECO:0007669"/>
    <property type="project" value="UniProtKB-KW"/>
</dbReference>
<comment type="caution">
    <text evidence="3">The sequence shown here is derived from an EMBL/GenBank/DDBJ whole genome shotgun (WGS) entry which is preliminary data.</text>
</comment>
<dbReference type="InterPro" id="IPR043502">
    <property type="entry name" value="DNA/RNA_pol_sf"/>
</dbReference>
<dbReference type="Proteomes" id="UP000186817">
    <property type="component" value="Unassembled WGS sequence"/>
</dbReference>
<dbReference type="Pfam" id="PF00078">
    <property type="entry name" value="RVT_1"/>
    <property type="match status" value="1"/>
</dbReference>
<dbReference type="PROSITE" id="PS50878">
    <property type="entry name" value="RT_POL"/>
    <property type="match status" value="1"/>
</dbReference>
<protein>
    <submittedName>
        <fullName evidence="3">LINE-1 reverse transcriptase-like</fullName>
    </submittedName>
</protein>
<keyword evidence="3" id="KW-0548">Nucleotidyltransferase</keyword>
<feature type="compositionally biased region" description="Low complexity" evidence="1">
    <location>
        <begin position="860"/>
        <end position="870"/>
    </location>
</feature>
<proteinExistence type="predicted"/>
<evidence type="ECO:0000313" key="3">
    <source>
        <dbReference type="EMBL" id="OLP96998.1"/>
    </source>
</evidence>
<dbReference type="EMBL" id="LSRX01000449">
    <property type="protein sequence ID" value="OLP96998.1"/>
    <property type="molecule type" value="Genomic_DNA"/>
</dbReference>
<evidence type="ECO:0000256" key="1">
    <source>
        <dbReference type="SAM" id="MobiDB-lite"/>
    </source>
</evidence>
<feature type="region of interest" description="Disordered" evidence="1">
    <location>
        <begin position="1"/>
        <end position="57"/>
    </location>
</feature>
<dbReference type="InterPro" id="IPR000477">
    <property type="entry name" value="RT_dom"/>
</dbReference>
<name>A0A1Q9DPB6_SYMMI</name>
<feature type="compositionally biased region" description="Basic and acidic residues" evidence="1">
    <location>
        <begin position="956"/>
        <end position="977"/>
    </location>
</feature>
<gene>
    <name evidence="3" type="ORF">AK812_SmicGene20700</name>
</gene>
<dbReference type="OrthoDB" id="423770at2759"/>
<reference evidence="3 4" key="1">
    <citation type="submission" date="2016-02" db="EMBL/GenBank/DDBJ databases">
        <title>Genome analysis of coral dinoflagellate symbionts highlights evolutionary adaptations to a symbiotic lifestyle.</title>
        <authorList>
            <person name="Aranda M."/>
            <person name="Li Y."/>
            <person name="Liew Y.J."/>
            <person name="Baumgarten S."/>
            <person name="Simakov O."/>
            <person name="Wilson M."/>
            <person name="Piel J."/>
            <person name="Ashoor H."/>
            <person name="Bougouffa S."/>
            <person name="Bajic V.B."/>
            <person name="Ryu T."/>
            <person name="Ravasi T."/>
            <person name="Bayer T."/>
            <person name="Micklem G."/>
            <person name="Kim H."/>
            <person name="Bhak J."/>
            <person name="Lajeunesse T.C."/>
            <person name="Voolstra C.R."/>
        </authorList>
    </citation>
    <scope>NUCLEOTIDE SEQUENCE [LARGE SCALE GENOMIC DNA]</scope>
    <source>
        <strain evidence="3 4">CCMP2467</strain>
    </source>
</reference>
<keyword evidence="3" id="KW-0695">RNA-directed DNA polymerase</keyword>
<organism evidence="3 4">
    <name type="scientific">Symbiodinium microadriaticum</name>
    <name type="common">Dinoflagellate</name>
    <name type="synonym">Zooxanthella microadriatica</name>
    <dbReference type="NCBI Taxonomy" id="2951"/>
    <lineage>
        <taxon>Eukaryota</taxon>
        <taxon>Sar</taxon>
        <taxon>Alveolata</taxon>
        <taxon>Dinophyceae</taxon>
        <taxon>Suessiales</taxon>
        <taxon>Symbiodiniaceae</taxon>
        <taxon>Symbiodinium</taxon>
    </lineage>
</organism>
<keyword evidence="4" id="KW-1185">Reference proteome</keyword>
<sequence length="1210" mass="134512">MPRSHQADSSSATDSYDSDDFLSSASNEDDDMGPLDGPGQVASAGDEDGSGAMVGPTFAELPPVQLPAAYPDYPAFMERNATMALRELCFFFLAEHLRCNHPNRRVSTAKYNAQRRSRGNQDPGDLYAYVYVQLEAFPENDITWLASVGSFQDPPRHVCLQHLDRMLRSSLRRHLDTSSADHMADFMVDHIRGLDLFYIPTLLALFPLLDDDGRREFQQWFLAYSSRQLDTERSSSRTNYAPPADYDVAFCALAADEQGPLEYTTTRFTALHSGASRPEGGLLLLLLNYGVFGQLSSVADSNRALLYETLYVDGKSLVLYRNIKESSDDIANSSGANGDGPPFQISWAQLHSALASLPRNKALPPGVAPSRLWGIAADLLTDKYLPALNGWLADMSVPPPEEWHVADLCLIPKPSKPLTGPEALRPISLIHPISKALSIILNNRIKPQLWHLVADLPQMAYLESRSVQDALDRASAHCARVRAVLRAQRQNIHLRKQGHRQAECKGGVLLSIDLRQAFDVMPRPRLKEAMDLAQVDPAAQHVILQLHAHACLRIKHGNQTASLDTANGVRQGCCLAPSLWVLYTGLILTYIRKHVDMADATVFADDFLFHWMVDGAAQLEQVLKHIAFVLETLESFGMSISPGKSAVLIGLRGSKAGTALRKHVIREPRKGKQLHCRTSNGLVRLPVVPSHPYLGAILSYQSMEALTLKERMRQSWSSFHRILPALRSNSVALRHRVLVWQSCVQSTLMHGLDSVGSARRVNSASHCPIDPDTTPAHAAPVLKWLEGRTTSILSPCQFCATDFKVFSSGCVMESHMKDALHQEIQDVANQEILAAADQANLLSAMMRRSEGALGKPAPSDPGQGSTGPSTPSAPPREAEAATTAGPEPVPMEAQRDKRAADSAIPAGKGNGDQEKWPKPSAKGNARTSDDGWQRDHSQSSNRRRGAQDRAWGSRDWPARQERSDRHWRSDSDRPRDQDRDKAILNLCMSMGRLLLRHEDQFGINRSQDNYVMFAQCQGMLSMVPELYVAAEAWKTMKKETPALLTLPLRAWLLKHWVDLMLKRVEMIMTSEETVQHAKDMLILDEQCNIPYLEWNRTTRALQVKRDRDPMTLTQVLELLKTMQHLVIQPMTVMRFHATRELCQEMKSEVLPLLLQIGSRTAEGHQLWNSMQRLCHSAACRVTAVSLRGDRMGRSALGVAVQKLVDDLCGA</sequence>
<accession>A0A1Q9DPB6</accession>
<keyword evidence="3" id="KW-0808">Transferase</keyword>
<dbReference type="SUPFAM" id="SSF56672">
    <property type="entry name" value="DNA/RNA polymerases"/>
    <property type="match status" value="1"/>
</dbReference>
<feature type="region of interest" description="Disordered" evidence="1">
    <location>
        <begin position="850"/>
        <end position="977"/>
    </location>
</feature>
<dbReference type="PANTHER" id="PTHR19446">
    <property type="entry name" value="REVERSE TRANSCRIPTASES"/>
    <property type="match status" value="1"/>
</dbReference>
<feature type="compositionally biased region" description="Basic and acidic residues" evidence="1">
    <location>
        <begin position="927"/>
        <end position="937"/>
    </location>
</feature>